<proteinExistence type="predicted"/>
<dbReference type="KEGG" id="cpc:Cpar_0314"/>
<organism evidence="1 2">
    <name type="scientific">Chlorobaculum parvum (strain DSM 263 / NCIMB 8327)</name>
    <name type="common">Chlorobium vibrioforme subsp. thiosulfatophilum</name>
    <dbReference type="NCBI Taxonomy" id="517417"/>
    <lineage>
        <taxon>Bacteria</taxon>
        <taxon>Pseudomonadati</taxon>
        <taxon>Chlorobiota</taxon>
        <taxon>Chlorobiia</taxon>
        <taxon>Chlorobiales</taxon>
        <taxon>Chlorobiaceae</taxon>
        <taxon>Chlorobaculum</taxon>
    </lineage>
</organism>
<reference evidence="1" key="1">
    <citation type="submission" date="2008-06" db="EMBL/GenBank/DDBJ databases">
        <title>Complete sequence of Chlorobaculum parvum NCIB 8327.</title>
        <authorList>
            <consortium name="US DOE Joint Genome Institute"/>
            <person name="Lucas S."/>
            <person name="Copeland A."/>
            <person name="Lapidus A."/>
            <person name="Glavina del Rio T."/>
            <person name="Dalin E."/>
            <person name="Tice H."/>
            <person name="Bruce D."/>
            <person name="Goodwin L."/>
            <person name="Pitluck S."/>
            <person name="Schmutz J."/>
            <person name="Larimer F."/>
            <person name="Land M."/>
            <person name="Hauser L."/>
            <person name="Kyrpides N."/>
            <person name="Mikhailova N."/>
            <person name="Zhao F."/>
            <person name="Li T."/>
            <person name="Liu Z."/>
            <person name="Overmann J."/>
            <person name="Bryant D.A."/>
            <person name="Richardson P."/>
        </authorList>
    </citation>
    <scope>NUCLEOTIDE SEQUENCE [LARGE SCALE GENOMIC DNA]</scope>
    <source>
        <strain evidence="1">NCIB 8327</strain>
    </source>
</reference>
<sequence length="78" mass="8803">MQNNDATGSKNGVRGEKFVVFCERGFRTQTGVLRSRRGCAHEAFRKLLILDIKQTFLLEENYMNAPGIPQSIRTALDS</sequence>
<dbReference type="AlphaFoldDB" id="B3QKV1"/>
<protein>
    <submittedName>
        <fullName evidence="1">Uncharacterized protein</fullName>
    </submittedName>
</protein>
<gene>
    <name evidence="1" type="ordered locus">Cpar_0314</name>
</gene>
<evidence type="ECO:0000313" key="1">
    <source>
        <dbReference type="EMBL" id="ACF10739.1"/>
    </source>
</evidence>
<accession>B3QKV1</accession>
<name>B3QKV1_CHLP8</name>
<evidence type="ECO:0000313" key="2">
    <source>
        <dbReference type="Proteomes" id="UP000008811"/>
    </source>
</evidence>
<keyword evidence="2" id="KW-1185">Reference proteome</keyword>
<dbReference type="HOGENOM" id="CLU_2615581_0_0_10"/>
<dbReference type="Proteomes" id="UP000008811">
    <property type="component" value="Chromosome"/>
</dbReference>
<dbReference type="EMBL" id="CP001099">
    <property type="protein sequence ID" value="ACF10739.1"/>
    <property type="molecule type" value="Genomic_DNA"/>
</dbReference>